<dbReference type="EMBL" id="JAVDPY010000007">
    <property type="protein sequence ID" value="MDR6335374.1"/>
    <property type="molecule type" value="Genomic_DNA"/>
</dbReference>
<proteinExistence type="predicted"/>
<evidence type="ECO:0000313" key="3">
    <source>
        <dbReference type="Proteomes" id="UP001144397"/>
    </source>
</evidence>
<dbReference type="Gene3D" id="3.10.180.10">
    <property type="entry name" value="2,3-Dihydroxybiphenyl 1,2-Dioxygenase, domain 1"/>
    <property type="match status" value="1"/>
</dbReference>
<reference evidence="1" key="1">
    <citation type="submission" date="2022-12" db="EMBL/GenBank/DDBJ databases">
        <title>Reference genome sequencing for broad-spectrum identification of bacterial and archaeal isolates by mass spectrometry.</title>
        <authorList>
            <person name="Sekiguchi Y."/>
            <person name="Tourlousse D.M."/>
        </authorList>
    </citation>
    <scope>NUCLEOTIDE SEQUENCE</scope>
    <source>
        <strain evidence="1">301</strain>
    </source>
</reference>
<reference evidence="2 4" key="2">
    <citation type="submission" date="2023-07" db="EMBL/GenBank/DDBJ databases">
        <title>Genomic Encyclopedia of Type Strains, Phase IV (KMG-IV): sequencing the most valuable type-strain genomes for metagenomic binning, comparative biology and taxonomic classification.</title>
        <authorList>
            <person name="Goeker M."/>
        </authorList>
    </citation>
    <scope>NUCLEOTIDE SEQUENCE [LARGE SCALE GENOMIC DNA]</scope>
    <source>
        <strain evidence="2 4">DSM 338</strain>
    </source>
</reference>
<dbReference type="Proteomes" id="UP001144397">
    <property type="component" value="Unassembled WGS sequence"/>
</dbReference>
<keyword evidence="4" id="KW-1185">Reference proteome</keyword>
<gene>
    <name evidence="2" type="ORF">GGQ86_003869</name>
    <name evidence="1" type="ORF">XFLAVUS301_37460</name>
</gene>
<dbReference type="EMBL" id="BSDO01000006">
    <property type="protein sequence ID" value="GLI24072.1"/>
    <property type="molecule type" value="Genomic_DNA"/>
</dbReference>
<comment type="caution">
    <text evidence="1">The sequence shown here is derived from an EMBL/GenBank/DDBJ whole genome shotgun (WGS) entry which is preliminary data.</text>
</comment>
<dbReference type="CDD" id="cd07262">
    <property type="entry name" value="VOC_like"/>
    <property type="match status" value="1"/>
</dbReference>
<dbReference type="SUPFAM" id="SSF54593">
    <property type="entry name" value="Glyoxalase/Bleomycin resistance protein/Dihydroxybiphenyl dioxygenase"/>
    <property type="match status" value="1"/>
</dbReference>
<dbReference type="RefSeq" id="WP_229643629.1">
    <property type="nucleotide sequence ID" value="NZ_BSDO01000006.1"/>
</dbReference>
<evidence type="ECO:0000313" key="4">
    <source>
        <dbReference type="Proteomes" id="UP001245370"/>
    </source>
</evidence>
<organism evidence="1 3">
    <name type="scientific">Xanthobacter flavus</name>
    <dbReference type="NCBI Taxonomy" id="281"/>
    <lineage>
        <taxon>Bacteria</taxon>
        <taxon>Pseudomonadati</taxon>
        <taxon>Pseudomonadota</taxon>
        <taxon>Alphaproteobacteria</taxon>
        <taxon>Hyphomicrobiales</taxon>
        <taxon>Xanthobacteraceae</taxon>
        <taxon>Xanthobacter</taxon>
    </lineage>
</organism>
<dbReference type="PANTHER" id="PTHR35006">
    <property type="entry name" value="GLYOXALASE FAMILY PROTEIN (AFU_ORTHOLOGUE AFUA_5G14830)"/>
    <property type="match status" value="1"/>
</dbReference>
<name>A0A9W6CQ23_XANFL</name>
<dbReference type="InterPro" id="IPR029068">
    <property type="entry name" value="Glyas_Bleomycin-R_OHBP_Dase"/>
</dbReference>
<evidence type="ECO:0000313" key="2">
    <source>
        <dbReference type="EMBL" id="MDR6335374.1"/>
    </source>
</evidence>
<sequence length="135" mass="14596">MISHVNVGTNDIVAAQAFYDPLMVRLGWRLRFFDAPAGQAGWQPATGRFPLFLLCLPFDGGPAVPGNGAMVALLAPDRASVDDIHRMALAAGGTDEGGPGLRPHYHPNYYGAYFRDLDRNKICVCCHEPEETAAP</sequence>
<dbReference type="GeneID" id="95764525"/>
<accession>A0A9W6CQ23</accession>
<dbReference type="AlphaFoldDB" id="A0A9W6CQ23"/>
<dbReference type="PANTHER" id="PTHR35006:SF1">
    <property type="entry name" value="BLL2941 PROTEIN"/>
    <property type="match status" value="1"/>
</dbReference>
<dbReference type="Proteomes" id="UP001245370">
    <property type="component" value="Unassembled WGS sequence"/>
</dbReference>
<protein>
    <submittedName>
        <fullName evidence="2">Catechol 2,3-dioxygenase-like lactoylglutathione lyase family enzyme</fullName>
    </submittedName>
</protein>
<evidence type="ECO:0000313" key="1">
    <source>
        <dbReference type="EMBL" id="GLI24072.1"/>
    </source>
</evidence>